<dbReference type="InterPro" id="IPR035986">
    <property type="entry name" value="PKD_dom_sf"/>
</dbReference>
<evidence type="ECO:0000313" key="4">
    <source>
        <dbReference type="Proteomes" id="UP000290545"/>
    </source>
</evidence>
<dbReference type="Proteomes" id="UP000290545">
    <property type="component" value="Unassembled WGS sequence"/>
</dbReference>
<feature type="domain" description="PKD" evidence="2">
    <location>
        <begin position="2123"/>
        <end position="2170"/>
    </location>
</feature>
<gene>
    <name evidence="3" type="ORF">ESB13_14280</name>
</gene>
<dbReference type="InterPro" id="IPR035234">
    <property type="entry name" value="IgGFc-bd_N"/>
</dbReference>
<dbReference type="InterPro" id="IPR026341">
    <property type="entry name" value="T9SS_type_B"/>
</dbReference>
<dbReference type="RefSeq" id="WP_129004329.1">
    <property type="nucleotide sequence ID" value="NZ_SDHZ01000002.1"/>
</dbReference>
<dbReference type="Pfam" id="PF19081">
    <property type="entry name" value="Ig_7"/>
    <property type="match status" value="1"/>
</dbReference>
<dbReference type="InterPro" id="IPR006626">
    <property type="entry name" value="PbH1"/>
</dbReference>
<dbReference type="SMART" id="SM00710">
    <property type="entry name" value="PbH1"/>
    <property type="match status" value="11"/>
</dbReference>
<feature type="signal peptide" evidence="1">
    <location>
        <begin position="1"/>
        <end position="22"/>
    </location>
</feature>
<dbReference type="NCBIfam" id="TIGR04131">
    <property type="entry name" value="Bac_Flav_CTERM"/>
    <property type="match status" value="1"/>
</dbReference>
<accession>A0A4Q1D4B9</accession>
<dbReference type="InterPro" id="IPR013783">
    <property type="entry name" value="Ig-like_fold"/>
</dbReference>
<organism evidence="3 4">
    <name type="scientific">Filimonas effusa</name>
    <dbReference type="NCBI Taxonomy" id="2508721"/>
    <lineage>
        <taxon>Bacteria</taxon>
        <taxon>Pseudomonadati</taxon>
        <taxon>Bacteroidota</taxon>
        <taxon>Chitinophagia</taxon>
        <taxon>Chitinophagales</taxon>
        <taxon>Chitinophagaceae</taxon>
        <taxon>Filimonas</taxon>
    </lineage>
</organism>
<dbReference type="Gene3D" id="2.160.20.10">
    <property type="entry name" value="Single-stranded right-handed beta-helix, Pectin lyase-like"/>
    <property type="match status" value="2"/>
</dbReference>
<dbReference type="PROSITE" id="PS50093">
    <property type="entry name" value="PKD"/>
    <property type="match status" value="1"/>
</dbReference>
<dbReference type="EMBL" id="SDHZ01000002">
    <property type="protein sequence ID" value="RXK83275.1"/>
    <property type="molecule type" value="Genomic_DNA"/>
</dbReference>
<feature type="chain" id="PRO_5020594421" evidence="1">
    <location>
        <begin position="23"/>
        <end position="2433"/>
    </location>
</feature>
<dbReference type="SUPFAM" id="SSF51126">
    <property type="entry name" value="Pectin lyase-like"/>
    <property type="match status" value="2"/>
</dbReference>
<dbReference type="Pfam" id="PF13585">
    <property type="entry name" value="CHU_C"/>
    <property type="match status" value="1"/>
</dbReference>
<dbReference type="InterPro" id="IPR044023">
    <property type="entry name" value="Ig_7"/>
</dbReference>
<dbReference type="Gene3D" id="2.60.40.10">
    <property type="entry name" value="Immunoglobulins"/>
    <property type="match status" value="1"/>
</dbReference>
<keyword evidence="4" id="KW-1185">Reference proteome</keyword>
<sequence length="2433" mass="255837">MKLQLPALLVLIGLLNFFTVHAQTNITIGSGTAANAATSYPCPLQDNNEGQRAQYLYTAAELTAAGMQAGTITAIRFNVTGMGTFSGKAEALAVKMGTTLTTSLDISTWEPVPATNLFGPLDYVPVAGVNTLTFSTPFVWDGKRNIVVEICNGAANNATAVTNTGNPLITWTTGLAFNASHSFVANNMGSLCGTAGTANNGAVNTRPNIVFSYTPAAACSGTPEGGVTASSVTTICPDTDFLLSLTGSSVAQGLSYQWQNSVNNVTWATIPGATDPFLTTRQSAGTWYRCVVTCTNGGASDASDPVFVSSPALISGTFTINSNQPAGGGNFQSFNDAYNHIKCGIDGPVVFNVVAGSGPYNEQLIINPVPGASAANAVVFNGNGATIKFPSVNTNERAVIKLNGADHIRLNNLVIDATTPATGTYYGYGVQLINDADSNTISNCTITSNLLSAYNNAYAGVVMNSSATGATANGATLCDSNSIINNTITGGYVSVTVVGSNTQAIARNLVQGNRLRDFFNYGVYVAGSVGTVVKNNDISRPALSTPGDFYGVMVSTLNTLSVITGNRIHDPFSAAPGSTSTFYAIQHSGTDAFEGLENRVTNNLVYRVNGMGAQYGIYNNSSDYVLYHHNTISLDDVASTATNVARAYYQNQQAVGIQFFNNIITITRGGAGVKHALYRSTPATSDSLNNNNYYVNAPGGALGFYNNVTYYVLNDWKKGVNQDGASFSYNPFYKDTANGDYTPVSLVLDNRGSAQGVTVDIKGALRSNSAPDLGAFEFSLPPCNTSPAGGNAVAFPNSDVCMALPVQLGLEGNTTGTGQTVQWQYASTASGTWTNLGGVLPYPDTAVAAASNIYYRAVLTCGGNTAISNPVQVTVNPGLPAGTYTINPAAAAGSGNFQSFGTAITAMRCGIGGAVTFNVYPGTYNERIRINAITGAGANSRVTFQSLTGDPASVILTSGTATASANYVLQLDSAAYVSFRNLSVTTTATTYARAIDIANISSYDSIVNCNVTAPATTATANTSAAIFSNTMTGSGNVIRGNVVKGGAYGVMLSGVSLTAMGNENIIEGNDVSGAFYSGIYATYNRRMQIKQNTITTAPPASATAYAIYTMYCDTAYQFTGNNITIRNTTGNAYGIYANLCRSTAEVSGVISNNRIKAVDNVTGNVYGLYEYATSGNTTVNNVIAVKTTANTAYGIYSANGVNVKYWNNSVNNSSAAATATNMAAYFDHITYSYGNINIRNNIFYHSGGNRAMGVSLFSFINSDYNLLYSTGGVLLSSTTPVATYATLAEWQNASGWDVNSMNYAPAFDNAETLTPDLSSSHVWAMHGRGVQLAGNATDINNNVRPVSLQDGVPDLGAYEFVPTSQPEVLTASPAAPVAGATQTFTLGSDVVASITWGANVPASFALRRYSGVKPQGVAAGAQSMYYYLSADMPAGNYNADIRQYYVPSWLGDVPAYGYIKSGKAALGGSWSVNTTSVTDTLRNTIAESGVPVPAQMTGLTDGNKTVSRSPIIYQTFDSSNRGTEFWLSYGHVLSFKSINNQELLLYLNAEKEAHVTVRVNGTTYEKTYTIAANTTVVTQPIPKTGINDARLQAEGMYDRGISITSDVPVAAYAALYVPLGETSNAATMLLPSGTYGYDYTSINMRQRVFSSYNVNPGSSWINIVATHDSTVVQITPSQPSMGGRDAGVPFTVTLMRGQVYQLMGAVIKDEPGQNSYDYSYDLTGTRVLSIANEHGNCYPVAVFSGSSHTYMGCGTPDPLIGDGYLQQNFPASAWGTKFLTAPVAVPGTPATSFNLLYRVVVKDPATQVKRNGTVLSGLVVPGNYYEFPSNTADYIEADQPVSVAQMAPSPNYCGNTGGDVEITYVSALNQGVTSSIVPRMMHSATTEQSTVVIVPTAALASLRIDNSNTFSYTYAHPNLAGYTVVVKQWSTPISGQAVVTCDQPFTGVSYGSGFLNNYACNIAIRISNPGISTSIKNTLNSTGSATNEYTCAKAPFRPSIRIPLQAESITWTFSAITGARPAGDITQANPVAAGTTVVDGVTYYNYVLPQDVSIDHAGSYVLPVVVKHASFGGCSKTLAFALNILVKDAPVSDFTAAPAAVCAGKPIDLTGTDNTPGFVVNRWNWTFSDAATAQGQQTSKTFAVAGTQAVSLRIVTEEGCIGDTAKDVTIYSLPSVTLASNTLTICPNETGALAIASPVTGITYNWYTQETGGTSVHSGTSYSVTATGTYYAEAVSAEGCISNPRGKAVVAIYAALPSPVVTVDSAGVNFVRFRWNNVPGATGYDVSLDGGANFITPAGGGTSLTYTVTPLAPVTQATLVVRANGAVLCQTGLSTAVTGQTLPDQIFIPNSFTPNNDQRNDTWQVYGYVFKNLKVMVFNQWGQKVFDATGAQVSWDGRFNGKEMPSGVYMYVVQATLQDGTVEYRKGSINLIR</sequence>
<dbReference type="OrthoDB" id="599473at2"/>
<evidence type="ECO:0000256" key="1">
    <source>
        <dbReference type="SAM" id="SignalP"/>
    </source>
</evidence>
<evidence type="ECO:0000259" key="2">
    <source>
        <dbReference type="PROSITE" id="PS50093"/>
    </source>
</evidence>
<proteinExistence type="predicted"/>
<name>A0A4Q1D4B9_9BACT</name>
<reference evidence="3 4" key="1">
    <citation type="submission" date="2019-01" db="EMBL/GenBank/DDBJ databases">
        <title>Filimonas sp. strain TTM-71.</title>
        <authorList>
            <person name="Chen W.-M."/>
        </authorList>
    </citation>
    <scope>NUCLEOTIDE SEQUENCE [LARGE SCALE GENOMIC DNA]</scope>
    <source>
        <strain evidence="3 4">TTM-71</strain>
    </source>
</reference>
<comment type="caution">
    <text evidence="3">The sequence shown here is derived from an EMBL/GenBank/DDBJ whole genome shotgun (WGS) entry which is preliminary data.</text>
</comment>
<dbReference type="InterPro" id="IPR012334">
    <property type="entry name" value="Pectin_lyas_fold"/>
</dbReference>
<dbReference type="Pfam" id="PF17517">
    <property type="entry name" value="IgGFc_binding"/>
    <property type="match status" value="1"/>
</dbReference>
<keyword evidence="1" id="KW-0732">Signal</keyword>
<dbReference type="InterPro" id="IPR000601">
    <property type="entry name" value="PKD_dom"/>
</dbReference>
<protein>
    <submittedName>
        <fullName evidence="3">T9SS type B sorting domain-containing protein</fullName>
    </submittedName>
</protein>
<dbReference type="SUPFAM" id="SSF49299">
    <property type="entry name" value="PKD domain"/>
    <property type="match status" value="1"/>
</dbReference>
<dbReference type="Pfam" id="PF18911">
    <property type="entry name" value="PKD_4"/>
    <property type="match status" value="1"/>
</dbReference>
<dbReference type="InterPro" id="IPR011050">
    <property type="entry name" value="Pectin_lyase_fold/virulence"/>
</dbReference>
<evidence type="ECO:0000313" key="3">
    <source>
        <dbReference type="EMBL" id="RXK83275.1"/>
    </source>
</evidence>